<feature type="compositionally biased region" description="Basic and acidic residues" evidence="3">
    <location>
        <begin position="324"/>
        <end position="341"/>
    </location>
</feature>
<keyword evidence="1 2" id="KW-0175">Coiled coil</keyword>
<dbReference type="STRING" id="45607.A0A2T0FHK4"/>
<evidence type="ECO:0000256" key="3">
    <source>
        <dbReference type="SAM" id="MobiDB-lite"/>
    </source>
</evidence>
<dbReference type="PANTHER" id="PTHR22741:SF10">
    <property type="entry name" value="COILED-COIL DOMAIN-CONTAINING PROTEIN CG32809"/>
    <property type="match status" value="1"/>
</dbReference>
<dbReference type="GO" id="GO:0005737">
    <property type="term" value="C:cytoplasm"/>
    <property type="evidence" value="ECO:0007669"/>
    <property type="project" value="TreeGrafter"/>
</dbReference>
<dbReference type="PANTHER" id="PTHR22741">
    <property type="entry name" value="P140CAP/SNIP-RELATED"/>
    <property type="match status" value="1"/>
</dbReference>
<feature type="coiled-coil region" evidence="2">
    <location>
        <begin position="504"/>
        <end position="531"/>
    </location>
</feature>
<dbReference type="AlphaFoldDB" id="A0A2T0FHK4"/>
<dbReference type="Gene3D" id="1.20.58.1540">
    <property type="entry name" value="Actin interacting protein 3, C-terminal domain"/>
    <property type="match status" value="1"/>
</dbReference>
<feature type="compositionally biased region" description="Low complexity" evidence="3">
    <location>
        <begin position="131"/>
        <end position="145"/>
    </location>
</feature>
<dbReference type="OrthoDB" id="783096at2759"/>
<dbReference type="InterPro" id="IPR005613">
    <property type="entry name" value="AIP3_C"/>
</dbReference>
<dbReference type="Pfam" id="PF03915">
    <property type="entry name" value="AIP3"/>
    <property type="match status" value="1"/>
</dbReference>
<feature type="compositionally biased region" description="Acidic residues" evidence="3">
    <location>
        <begin position="807"/>
        <end position="827"/>
    </location>
</feature>
<feature type="region of interest" description="Disordered" evidence="3">
    <location>
        <begin position="122"/>
        <end position="198"/>
    </location>
</feature>
<feature type="compositionally biased region" description="Basic and acidic residues" evidence="3">
    <location>
        <begin position="828"/>
        <end position="840"/>
    </location>
</feature>
<dbReference type="InterPro" id="IPR056279">
    <property type="entry name" value="Aip3p_Bud6_N"/>
</dbReference>
<evidence type="ECO:0000259" key="4">
    <source>
        <dbReference type="SMART" id="SM00806"/>
    </source>
</evidence>
<dbReference type="InterPro" id="IPR022782">
    <property type="entry name" value="AIP3-like_C"/>
</dbReference>
<evidence type="ECO:0000313" key="5">
    <source>
        <dbReference type="EMBL" id="PRT54465.1"/>
    </source>
</evidence>
<dbReference type="GeneID" id="36515833"/>
<feature type="compositionally biased region" description="Basic and acidic residues" evidence="3">
    <location>
        <begin position="744"/>
        <end position="794"/>
    </location>
</feature>
<feature type="compositionally biased region" description="Low complexity" evidence="3">
    <location>
        <begin position="154"/>
        <end position="171"/>
    </location>
</feature>
<dbReference type="SMART" id="SM00806">
    <property type="entry name" value="AIP3"/>
    <property type="match status" value="1"/>
</dbReference>
<gene>
    <name evidence="5" type="ORF">B9G98_02085</name>
</gene>
<name>A0A2T0FHK4_9ASCO</name>
<feature type="region of interest" description="Disordered" evidence="3">
    <location>
        <begin position="453"/>
        <end position="475"/>
    </location>
</feature>
<feature type="domain" description="Actin interacting protein 3 C-terminal" evidence="4">
    <location>
        <begin position="352"/>
        <end position="754"/>
    </location>
</feature>
<dbReference type="Pfam" id="PF23153">
    <property type="entry name" value="Aip3p_Bud6_N"/>
    <property type="match status" value="1"/>
</dbReference>
<reference evidence="5 6" key="1">
    <citation type="submission" date="2017-04" db="EMBL/GenBank/DDBJ databases">
        <title>Genome sequencing of [Candida] sorbophila.</title>
        <authorList>
            <person name="Ahn J.O."/>
        </authorList>
    </citation>
    <scope>NUCLEOTIDE SEQUENCE [LARGE SCALE GENOMIC DNA]</scope>
    <source>
        <strain evidence="5 6">DS02</strain>
    </source>
</reference>
<comment type="caution">
    <text evidence="5">The sequence shown here is derived from an EMBL/GenBank/DDBJ whole genome shotgun (WGS) entry which is preliminary data.</text>
</comment>
<dbReference type="GO" id="GO:0005519">
    <property type="term" value="F:cytoskeletal regulatory protein binding"/>
    <property type="evidence" value="ECO:0007669"/>
    <property type="project" value="InterPro"/>
</dbReference>
<feature type="region of interest" description="Disordered" evidence="3">
    <location>
        <begin position="265"/>
        <end position="342"/>
    </location>
</feature>
<dbReference type="Proteomes" id="UP000238350">
    <property type="component" value="Unassembled WGS sequence"/>
</dbReference>
<feature type="region of interest" description="Disordered" evidence="3">
    <location>
        <begin position="741"/>
        <end position="840"/>
    </location>
</feature>
<dbReference type="InterPro" id="IPR051825">
    <property type="entry name" value="SRCIN1"/>
</dbReference>
<proteinExistence type="predicted"/>
<dbReference type="EMBL" id="NDIQ01000021">
    <property type="protein sequence ID" value="PRT54465.1"/>
    <property type="molecule type" value="Genomic_DNA"/>
</dbReference>
<dbReference type="GO" id="GO:0030010">
    <property type="term" value="P:establishment of cell polarity"/>
    <property type="evidence" value="ECO:0007669"/>
    <property type="project" value="TreeGrafter"/>
</dbReference>
<keyword evidence="6" id="KW-1185">Reference proteome</keyword>
<feature type="compositionally biased region" description="Basic and acidic residues" evidence="3">
    <location>
        <begin position="271"/>
        <end position="281"/>
    </location>
</feature>
<evidence type="ECO:0000256" key="2">
    <source>
        <dbReference type="SAM" id="Coils"/>
    </source>
</evidence>
<evidence type="ECO:0000313" key="6">
    <source>
        <dbReference type="Proteomes" id="UP000238350"/>
    </source>
</evidence>
<protein>
    <submittedName>
        <fullName evidence="5">Bud site selection protein 6</fullName>
    </submittedName>
</protein>
<dbReference type="GO" id="GO:0051286">
    <property type="term" value="C:cell tip"/>
    <property type="evidence" value="ECO:0007669"/>
    <property type="project" value="TreeGrafter"/>
</dbReference>
<organism evidence="5 6">
    <name type="scientific">Wickerhamiella sorbophila</name>
    <dbReference type="NCBI Taxonomy" id="45607"/>
    <lineage>
        <taxon>Eukaryota</taxon>
        <taxon>Fungi</taxon>
        <taxon>Dikarya</taxon>
        <taxon>Ascomycota</taxon>
        <taxon>Saccharomycotina</taxon>
        <taxon>Dipodascomycetes</taxon>
        <taxon>Dipodascales</taxon>
        <taxon>Trichomonascaceae</taxon>
        <taxon>Wickerhamiella</taxon>
    </lineage>
</organism>
<sequence length="840" mass="93527">MPDERPESISTIESTVTRLLIYTKQLLESLTLWSRSQASEEDVSDVYVALGNEFNVACRSFMDAGIEVMDLGDVPQMLRVVLERALAGEASEDNLDHFLPQIREIIVNLLRQLKHKQNLLRHREYRGHRNSQASISSTNSSPRRASAGRDSHSSSRISDSPSRGSPAPSGPYIGHQPPKVTSAPTAKAAPSLTSAPAPNVATFARDPLAALQRSEALERRASKRYSQYHMSKIPGGPVPTTPVAGEQALLPTSTPHRSVPAEFTDATTVVDEVRKNKHLDSVPEMPQEPSEARRQSVKDISAPQSPAKGSMSSASIEPTPQPETGDKELDHKEPEAPEKAQEPVVSKLVTVFLRMGQRVRKAELEPPPSLAAIRLKFVETFSFNPSGGEMFPEMLIQDHKTGVEYELNEGTVGDVTEGSLITLLAKTQQESSLEKQVANLGDMMRELMVRMDGPSGRSASIPKPGPSRASPAMAGSPFVTQTTWKTKAPLNNVELLRQDVAVVRQISSETITNLKEELKTLKEQAHQLQNAQPGTQRDFMVQSRKKLSEDGNQLLTWIDDLQDIVEGQRKDVASRGVRLSPKQLEQVSKELLRAQSELSTMSSYMNREKPRWRRTWEQELNTVVEEQEFFQLQENLVNDMLSDLAKTRETFELVEQCSHEMARSDIKRNPILPPPAPEGPVEAMRRVHGEVAALKPDHDSRVQAIERAERLRKRELALRNGEFEQELGDYVHDNKLNKIGGIEETERRRQERDEKTRAEAVKSEQEAQEQMKKIKEERAKARAKAKEASTKDVEPSGESESQAEANGEAEADESGESEDESDSESDSESEHSNYESGHSD</sequence>
<accession>A0A2T0FHK4</accession>
<evidence type="ECO:0000256" key="1">
    <source>
        <dbReference type="ARBA" id="ARBA00023054"/>
    </source>
</evidence>
<dbReference type="RefSeq" id="XP_024664410.1">
    <property type="nucleotide sequence ID" value="XM_024808642.1"/>
</dbReference>